<feature type="coiled-coil region" evidence="1">
    <location>
        <begin position="74"/>
        <end position="101"/>
    </location>
</feature>
<dbReference type="AlphaFoldDB" id="A0A167XLT1"/>
<proteinExistence type="predicted"/>
<comment type="caution">
    <text evidence="3">The sequence shown here is derived from an EMBL/GenBank/DDBJ whole genome shotgun (WGS) entry which is preliminary data.</text>
</comment>
<keyword evidence="4" id="KW-1185">Reference proteome</keyword>
<keyword evidence="1" id="KW-0175">Coiled coil</keyword>
<evidence type="ECO:0000256" key="1">
    <source>
        <dbReference type="SAM" id="Coils"/>
    </source>
</evidence>
<name>A0A167XLT1_CORDF</name>
<gene>
    <name evidence="3" type="ORF">LEL_10581</name>
</gene>
<evidence type="ECO:0000313" key="4">
    <source>
        <dbReference type="Proteomes" id="UP000076881"/>
    </source>
</evidence>
<evidence type="ECO:0000256" key="2">
    <source>
        <dbReference type="SAM" id="MobiDB-lite"/>
    </source>
</evidence>
<feature type="region of interest" description="Disordered" evidence="2">
    <location>
        <begin position="40"/>
        <end position="67"/>
    </location>
</feature>
<sequence>MTFQAIRSRTQDLLAKKERRMGLITQIEADKKEMQKLKNKIPEETETQLLSSSAATKARRQNAEPSTLTFQDQIDALELTIARLEDTVAGLDQEIEKLTEWN</sequence>
<reference evidence="3 4" key="1">
    <citation type="journal article" date="2016" name="Genome Biol. Evol.">
        <title>Divergent and convergent evolution of fungal pathogenicity.</title>
        <authorList>
            <person name="Shang Y."/>
            <person name="Xiao G."/>
            <person name="Zheng P."/>
            <person name="Cen K."/>
            <person name="Zhan S."/>
            <person name="Wang C."/>
        </authorList>
    </citation>
    <scope>NUCLEOTIDE SEQUENCE [LARGE SCALE GENOMIC DNA]</scope>
    <source>
        <strain evidence="3 4">RCEF 1005</strain>
    </source>
</reference>
<dbReference type="Proteomes" id="UP000076881">
    <property type="component" value="Unassembled WGS sequence"/>
</dbReference>
<organism evidence="3 4">
    <name type="scientific">Akanthomyces lecanii RCEF 1005</name>
    <dbReference type="NCBI Taxonomy" id="1081108"/>
    <lineage>
        <taxon>Eukaryota</taxon>
        <taxon>Fungi</taxon>
        <taxon>Dikarya</taxon>
        <taxon>Ascomycota</taxon>
        <taxon>Pezizomycotina</taxon>
        <taxon>Sordariomycetes</taxon>
        <taxon>Hypocreomycetidae</taxon>
        <taxon>Hypocreales</taxon>
        <taxon>Cordycipitaceae</taxon>
        <taxon>Akanthomyces</taxon>
        <taxon>Cordyceps confragosa</taxon>
    </lineage>
</organism>
<protein>
    <submittedName>
        <fullName evidence="3">Uncharacterized protein</fullName>
    </submittedName>
</protein>
<dbReference type="EMBL" id="AZHF01000014">
    <property type="protein sequence ID" value="OAA65134.1"/>
    <property type="molecule type" value="Genomic_DNA"/>
</dbReference>
<accession>A0A167XLT1</accession>
<evidence type="ECO:0000313" key="3">
    <source>
        <dbReference type="EMBL" id="OAA65134.1"/>
    </source>
</evidence>